<evidence type="ECO:0000259" key="3">
    <source>
        <dbReference type="Pfam" id="PF13349"/>
    </source>
</evidence>
<feature type="compositionally biased region" description="Polar residues" evidence="1">
    <location>
        <begin position="272"/>
        <end position="289"/>
    </location>
</feature>
<evidence type="ECO:0000313" key="4">
    <source>
        <dbReference type="EMBL" id="VUX54936.1"/>
    </source>
</evidence>
<reference evidence="4" key="1">
    <citation type="submission" date="2019-07" db="EMBL/GenBank/DDBJ databases">
        <authorList>
            <person name="Weber M."/>
            <person name="Kostadinov I."/>
            <person name="Kostadinov D I."/>
        </authorList>
    </citation>
    <scope>NUCLEOTIDE SEQUENCE</scope>
    <source>
        <strain evidence="4">Gfbio:sag-sample-b02:053724c1-46a9-4a36-b237-ea2bf867836b</strain>
    </source>
</reference>
<dbReference type="AlphaFoldDB" id="A0A7D9D3Z2"/>
<keyword evidence="2" id="KW-0732">Signal</keyword>
<dbReference type="InterPro" id="IPR025164">
    <property type="entry name" value="Toastrack_DUF4097"/>
</dbReference>
<evidence type="ECO:0000256" key="2">
    <source>
        <dbReference type="SAM" id="SignalP"/>
    </source>
</evidence>
<name>A0A7D9D3Z2_9GAMM</name>
<feature type="signal peptide" evidence="2">
    <location>
        <begin position="1"/>
        <end position="23"/>
    </location>
</feature>
<organism evidence="4">
    <name type="scientific">uncultured Woeseiaceae bacterium</name>
    <dbReference type="NCBI Taxonomy" id="1983305"/>
    <lineage>
        <taxon>Bacteria</taxon>
        <taxon>Pseudomonadati</taxon>
        <taxon>Pseudomonadota</taxon>
        <taxon>Gammaproteobacteria</taxon>
        <taxon>Woeseiales</taxon>
        <taxon>Woeseiaceae</taxon>
        <taxon>environmental samples</taxon>
    </lineage>
</organism>
<proteinExistence type="predicted"/>
<protein>
    <recommendedName>
        <fullName evidence="3">DUF4097 domain-containing protein</fullName>
    </recommendedName>
</protein>
<feature type="region of interest" description="Disordered" evidence="1">
    <location>
        <begin position="261"/>
        <end position="289"/>
    </location>
</feature>
<gene>
    <name evidence="4" type="ORF">JTBB02_V1_40016</name>
</gene>
<evidence type="ECO:0000256" key="1">
    <source>
        <dbReference type="SAM" id="MobiDB-lite"/>
    </source>
</evidence>
<dbReference type="Pfam" id="PF13349">
    <property type="entry name" value="DUF4097"/>
    <property type="match status" value="1"/>
</dbReference>
<dbReference type="EMBL" id="LR633966">
    <property type="protein sequence ID" value="VUX54936.1"/>
    <property type="molecule type" value="Genomic_DNA"/>
</dbReference>
<feature type="domain" description="DUF4097" evidence="3">
    <location>
        <begin position="55"/>
        <end position="257"/>
    </location>
</feature>
<sequence length="289" mass="30752">MMKQMAKMILLTMTGVLSTTIIAAEEVQKTVDAEPNGLVSITNIAGTIEVVGWSRNQVKVEADLGRGVDELIVRRDGDEVKVEVMVPSHNRNSRNISSDLIVHIPENSSIEVVGLSADIEIDLVLGEMRLNSVSGDIFSNVYASDVQIETVSGVINLEGDHGEMLTEISSVSGNIDTDALQGDIVANTINGTLVIDGGSFDRVQARSVDGKIVFDSELRNGGKLQIGSVSGEVDVHFNGSILARFDISTVSSGDINNCFGPESVRVSPPRVANSTSRKTTAIPGSSSRR</sequence>
<feature type="chain" id="PRO_5028384811" description="DUF4097 domain-containing protein" evidence="2">
    <location>
        <begin position="24"/>
        <end position="289"/>
    </location>
</feature>
<accession>A0A7D9D3Z2</accession>